<feature type="domain" description="p-hydroxybenzoic acid efflux pump subunit AaeA-like beta-barrel" evidence="5">
    <location>
        <begin position="281"/>
        <end position="368"/>
    </location>
</feature>
<reference evidence="6" key="2">
    <citation type="submission" date="2020-09" db="EMBL/GenBank/DDBJ databases">
        <authorList>
            <person name="Sun Q."/>
            <person name="Zhou Y."/>
        </authorList>
    </citation>
    <scope>NUCLEOTIDE SEQUENCE</scope>
    <source>
        <strain evidence="6">CGMCC 1.12214</strain>
    </source>
</reference>
<dbReference type="Gene3D" id="6.10.140.1990">
    <property type="match status" value="1"/>
</dbReference>
<feature type="region of interest" description="Disordered" evidence="2">
    <location>
        <begin position="1"/>
        <end position="38"/>
    </location>
</feature>
<dbReference type="AlphaFoldDB" id="A0A917I6E6"/>
<dbReference type="GO" id="GO:1990195">
    <property type="term" value="C:macrolide transmembrane transporter complex"/>
    <property type="evidence" value="ECO:0007669"/>
    <property type="project" value="InterPro"/>
</dbReference>
<evidence type="ECO:0000256" key="2">
    <source>
        <dbReference type="SAM" id="MobiDB-lite"/>
    </source>
</evidence>
<evidence type="ECO:0000256" key="1">
    <source>
        <dbReference type="ARBA" id="ARBA00004196"/>
    </source>
</evidence>
<dbReference type="PANTHER" id="PTHR30386">
    <property type="entry name" value="MEMBRANE FUSION SUBUNIT OF EMRAB-TOLC MULTIDRUG EFFLUX PUMP"/>
    <property type="match status" value="1"/>
</dbReference>
<feature type="domain" description="Multidrug resistance protein MdtA-like barrel-sandwich hybrid" evidence="4">
    <location>
        <begin position="82"/>
        <end position="272"/>
    </location>
</feature>
<keyword evidence="3" id="KW-1133">Transmembrane helix</keyword>
<sequence length="395" mass="41881">MTQQAPSPSATATQDVAQGAELSDASAAAPQAQAAPPPRKRRGLRFALFFIIPAIAAVGGGYAYLHGGRFITTDNAYVGAQKVLVTPEVSGKVARILVEEGQRLSPGDELFEIDQTSYRIAVQEAQAHLGKVSTDFDTLKASAKSLESQLQLARQTLQLRQADYGRKQDLLASRAGSRAELENSEITVAAARSQVEMLQQQQATALSQLNGDPNLPIEGFAPWMEAKAALDRAQRNLSLTVLRAPIAGVATQVSSIQMGRYLDSGAPVFSIVADDKPWVDANPKETDLTYVQAGQAAEITVDAYPDRVWRGHVGSISPGTGAQFAILPPQNASGNWVKVVQRVPVRIEFDAGQDVAALRAGMSTNVSIDTKRQRSLAGLLGLSGAVASPKSASAN</sequence>
<evidence type="ECO:0000313" key="7">
    <source>
        <dbReference type="Proteomes" id="UP000603912"/>
    </source>
</evidence>
<dbReference type="EMBL" id="BMES01000001">
    <property type="protein sequence ID" value="GGH17787.1"/>
    <property type="molecule type" value="Genomic_DNA"/>
</dbReference>
<dbReference type="Pfam" id="PF25917">
    <property type="entry name" value="BSH_RND"/>
    <property type="match status" value="1"/>
</dbReference>
<feature type="compositionally biased region" description="Polar residues" evidence="2">
    <location>
        <begin position="1"/>
        <end position="16"/>
    </location>
</feature>
<dbReference type="Gene3D" id="2.40.50.100">
    <property type="match status" value="1"/>
</dbReference>
<keyword evidence="3" id="KW-0812">Transmembrane</keyword>
<proteinExistence type="predicted"/>
<dbReference type="GO" id="GO:0030313">
    <property type="term" value="C:cell envelope"/>
    <property type="evidence" value="ECO:0007669"/>
    <property type="project" value="UniProtKB-SubCell"/>
</dbReference>
<dbReference type="SUPFAM" id="SSF111369">
    <property type="entry name" value="HlyD-like secretion proteins"/>
    <property type="match status" value="1"/>
</dbReference>
<organism evidence="6 7">
    <name type="scientific">Alsobacter metallidurans</name>
    <dbReference type="NCBI Taxonomy" id="340221"/>
    <lineage>
        <taxon>Bacteria</taxon>
        <taxon>Pseudomonadati</taxon>
        <taxon>Pseudomonadota</taxon>
        <taxon>Alphaproteobacteria</taxon>
        <taxon>Hyphomicrobiales</taxon>
        <taxon>Alsobacteraceae</taxon>
        <taxon>Alsobacter</taxon>
    </lineage>
</organism>
<gene>
    <name evidence="6" type="ORF">GCM10007036_19510</name>
</gene>
<comment type="caution">
    <text evidence="6">The sequence shown here is derived from an EMBL/GenBank/DDBJ whole genome shotgun (WGS) entry which is preliminary data.</text>
</comment>
<name>A0A917I6E6_9HYPH</name>
<evidence type="ECO:0000259" key="5">
    <source>
        <dbReference type="Pfam" id="PF25963"/>
    </source>
</evidence>
<keyword evidence="7" id="KW-1185">Reference proteome</keyword>
<evidence type="ECO:0000313" key="6">
    <source>
        <dbReference type="EMBL" id="GGH17787.1"/>
    </source>
</evidence>
<dbReference type="InterPro" id="IPR058625">
    <property type="entry name" value="MdtA-like_BSH"/>
</dbReference>
<keyword evidence="3" id="KW-0472">Membrane</keyword>
<evidence type="ECO:0000259" key="4">
    <source>
        <dbReference type="Pfam" id="PF25917"/>
    </source>
</evidence>
<dbReference type="Proteomes" id="UP000603912">
    <property type="component" value="Unassembled WGS sequence"/>
</dbReference>
<evidence type="ECO:0000256" key="3">
    <source>
        <dbReference type="SAM" id="Phobius"/>
    </source>
</evidence>
<dbReference type="GO" id="GO:0019898">
    <property type="term" value="C:extrinsic component of membrane"/>
    <property type="evidence" value="ECO:0007669"/>
    <property type="project" value="InterPro"/>
</dbReference>
<dbReference type="PANTHER" id="PTHR30386:SF19">
    <property type="entry name" value="MULTIDRUG EXPORT PROTEIN EMRA-RELATED"/>
    <property type="match status" value="1"/>
</dbReference>
<accession>A0A917I6E6</accession>
<feature type="transmembrane region" description="Helical" evidence="3">
    <location>
        <begin position="46"/>
        <end position="65"/>
    </location>
</feature>
<dbReference type="InterPro" id="IPR050739">
    <property type="entry name" value="MFP"/>
</dbReference>
<dbReference type="GO" id="GO:1990961">
    <property type="term" value="P:xenobiotic detoxification by transmembrane export across the plasma membrane"/>
    <property type="evidence" value="ECO:0007669"/>
    <property type="project" value="InterPro"/>
</dbReference>
<dbReference type="RefSeq" id="WP_188517422.1">
    <property type="nucleotide sequence ID" value="NZ_BMES01000001.1"/>
</dbReference>
<protein>
    <submittedName>
        <fullName evidence="6">Multidrug resistance protein A</fullName>
    </submittedName>
</protein>
<comment type="subcellular location">
    <subcellularLocation>
        <location evidence="1">Cell envelope</location>
    </subcellularLocation>
</comment>
<dbReference type="InterPro" id="IPR058634">
    <property type="entry name" value="AaeA-lik-b-barrel"/>
</dbReference>
<dbReference type="InterPro" id="IPR030190">
    <property type="entry name" value="MacA_alpha-hairpin_sf"/>
</dbReference>
<reference evidence="6" key="1">
    <citation type="journal article" date="2014" name="Int. J. Syst. Evol. Microbiol.">
        <title>Complete genome sequence of Corynebacterium casei LMG S-19264T (=DSM 44701T), isolated from a smear-ripened cheese.</title>
        <authorList>
            <consortium name="US DOE Joint Genome Institute (JGI-PGF)"/>
            <person name="Walter F."/>
            <person name="Albersmeier A."/>
            <person name="Kalinowski J."/>
            <person name="Ruckert C."/>
        </authorList>
    </citation>
    <scope>NUCLEOTIDE SEQUENCE</scope>
    <source>
        <strain evidence="6">CGMCC 1.12214</strain>
    </source>
</reference>
<dbReference type="Pfam" id="PF25963">
    <property type="entry name" value="Beta-barrel_AAEA"/>
    <property type="match status" value="1"/>
</dbReference>
<dbReference type="Gene3D" id="2.40.30.170">
    <property type="match status" value="1"/>
</dbReference>